<dbReference type="PANTHER" id="PTHR13586:SF0">
    <property type="entry name" value="TRAILER HITCH, ISOFORM H"/>
    <property type="match status" value="1"/>
</dbReference>
<dbReference type="PANTHER" id="PTHR13586">
    <property type="entry name" value="SCD6 PROTEIN-RELATED"/>
    <property type="match status" value="1"/>
</dbReference>
<dbReference type="SUPFAM" id="SSF50182">
    <property type="entry name" value="Sm-like ribonucleoproteins"/>
    <property type="match status" value="1"/>
</dbReference>
<evidence type="ECO:0000313" key="3">
    <source>
        <dbReference type="Proteomes" id="UP000231279"/>
    </source>
</evidence>
<dbReference type="GO" id="GO:0033962">
    <property type="term" value="P:P-body assembly"/>
    <property type="evidence" value="ECO:0007669"/>
    <property type="project" value="TreeGrafter"/>
</dbReference>
<name>A0A2G9I1S1_9LAMI</name>
<dbReference type="InterPro" id="IPR025609">
    <property type="entry name" value="Lsm14-like_N"/>
</dbReference>
<protein>
    <recommendedName>
        <fullName evidence="1">Lsm14-like N-terminal domain-containing protein</fullName>
    </recommendedName>
</protein>
<dbReference type="EMBL" id="NKXS01000529">
    <property type="protein sequence ID" value="PIN23694.1"/>
    <property type="molecule type" value="Genomic_DNA"/>
</dbReference>
<dbReference type="Proteomes" id="UP000231279">
    <property type="component" value="Unassembled WGS sequence"/>
</dbReference>
<reference evidence="3" key="1">
    <citation type="journal article" date="2018" name="Gigascience">
        <title>Genome assembly of the Pink Ipe (Handroanthus impetiginosus, Bignoniaceae), a highly valued, ecologically keystone Neotropical timber forest tree.</title>
        <authorList>
            <person name="Silva-Junior O.B."/>
            <person name="Grattapaglia D."/>
            <person name="Novaes E."/>
            <person name="Collevatti R.G."/>
        </authorList>
    </citation>
    <scope>NUCLEOTIDE SEQUENCE [LARGE SCALE GENOMIC DNA]</scope>
    <source>
        <strain evidence="3">cv. UFG-1</strain>
    </source>
</reference>
<dbReference type="GO" id="GO:0034063">
    <property type="term" value="P:stress granule assembly"/>
    <property type="evidence" value="ECO:0007669"/>
    <property type="project" value="TreeGrafter"/>
</dbReference>
<organism evidence="2 3">
    <name type="scientific">Handroanthus impetiginosus</name>
    <dbReference type="NCBI Taxonomy" id="429701"/>
    <lineage>
        <taxon>Eukaryota</taxon>
        <taxon>Viridiplantae</taxon>
        <taxon>Streptophyta</taxon>
        <taxon>Embryophyta</taxon>
        <taxon>Tracheophyta</taxon>
        <taxon>Spermatophyta</taxon>
        <taxon>Magnoliopsida</taxon>
        <taxon>eudicotyledons</taxon>
        <taxon>Gunneridae</taxon>
        <taxon>Pentapetalae</taxon>
        <taxon>asterids</taxon>
        <taxon>lamiids</taxon>
        <taxon>Lamiales</taxon>
        <taxon>Bignoniaceae</taxon>
        <taxon>Crescentiina</taxon>
        <taxon>Tabebuia alliance</taxon>
        <taxon>Handroanthus</taxon>
    </lineage>
</organism>
<dbReference type="CDD" id="cd01736">
    <property type="entry name" value="LSm14_N"/>
    <property type="match status" value="1"/>
</dbReference>
<accession>A0A2G9I1S1</accession>
<evidence type="ECO:0000313" key="2">
    <source>
        <dbReference type="EMBL" id="PIN23694.1"/>
    </source>
</evidence>
<feature type="domain" description="Lsm14-like N-terminal" evidence="1">
    <location>
        <begin position="15"/>
        <end position="118"/>
    </location>
</feature>
<dbReference type="Gene3D" id="2.30.30.100">
    <property type="match status" value="1"/>
</dbReference>
<keyword evidence="3" id="KW-1185">Reference proteome</keyword>
<dbReference type="SMART" id="SM01271">
    <property type="entry name" value="LSM14"/>
    <property type="match status" value="1"/>
</dbReference>
<gene>
    <name evidence="2" type="ORF">CDL12_03587</name>
</gene>
<dbReference type="AlphaFoldDB" id="A0A2G9I1S1"/>
<dbReference type="STRING" id="429701.A0A2G9I1S1"/>
<dbReference type="GO" id="GO:0000932">
    <property type="term" value="C:P-body"/>
    <property type="evidence" value="ECO:0007669"/>
    <property type="project" value="TreeGrafter"/>
</dbReference>
<comment type="caution">
    <text evidence="2">The sequence shown here is derived from an EMBL/GenBank/DDBJ whole genome shotgun (WGS) entry which is preliminary data.</text>
</comment>
<dbReference type="InterPro" id="IPR010920">
    <property type="entry name" value="LSM_dom_sf"/>
</dbReference>
<sequence>MESSSGRSTSKSGGGADSYIDSLIRLTSKSEIRWEGILYNINTEESSIGLQNVRSFGTEGRKKDGPQVPPSDKIYECILFRGSDIKEFYGMPYGLPQQLQQSLLRPPPGLSIPPSMQHMLFSCFNSSLPTAASSLRSSSFMSSSSLTSTSLPASTLSLNPPPLQPVSLASETTNNLLPNKTPISAIPTSIPSASLPSLASLSTSVHDGAAIPSVGSKPNAVPGPVTLPLQNVSQPITSVAGTSGSVLTETLTSSLITSGQLLQSGPSTAFAPQLLQTSQKDVEVVQVSQKTDIRTISPCDSRSSTTNITIIAKC</sequence>
<proteinExistence type="predicted"/>
<dbReference type="Pfam" id="PF12701">
    <property type="entry name" value="LSM14"/>
    <property type="match status" value="1"/>
</dbReference>
<evidence type="ECO:0000259" key="1">
    <source>
        <dbReference type="SMART" id="SM01271"/>
    </source>
</evidence>
<dbReference type="OrthoDB" id="912113at2759"/>
<dbReference type="GO" id="GO:0003729">
    <property type="term" value="F:mRNA binding"/>
    <property type="evidence" value="ECO:0007669"/>
    <property type="project" value="TreeGrafter"/>
</dbReference>